<keyword evidence="10" id="KW-0575">Peroxidase</keyword>
<evidence type="ECO:0000256" key="2">
    <source>
        <dbReference type="ARBA" id="ARBA00022617"/>
    </source>
</evidence>
<evidence type="ECO:0000256" key="5">
    <source>
        <dbReference type="ARBA" id="ARBA00023002"/>
    </source>
</evidence>
<dbReference type="GO" id="GO:0004601">
    <property type="term" value="F:peroxidase activity"/>
    <property type="evidence" value="ECO:0007669"/>
    <property type="project" value="UniProtKB-KW"/>
</dbReference>
<dbReference type="PANTHER" id="PTHR30600">
    <property type="entry name" value="CYTOCHROME C PEROXIDASE-RELATED"/>
    <property type="match status" value="1"/>
</dbReference>
<name>A0ABM7R8V9_9BACT</name>
<keyword evidence="11" id="KW-1185">Reference proteome</keyword>
<keyword evidence="3 7" id="KW-0479">Metal-binding</keyword>
<evidence type="ECO:0000256" key="1">
    <source>
        <dbReference type="ARBA" id="ARBA00004196"/>
    </source>
</evidence>
<reference evidence="10 11" key="1">
    <citation type="submission" date="2021-06" db="EMBL/GenBank/DDBJ databases">
        <title>Complete genome of Haloferula helveola possessing various polysaccharide degrading enzymes.</title>
        <authorList>
            <person name="Takami H."/>
            <person name="Huang C."/>
            <person name="Hamasaki K."/>
        </authorList>
    </citation>
    <scope>NUCLEOTIDE SEQUENCE [LARGE SCALE GENOMIC DNA]</scope>
    <source>
        <strain evidence="10 11">CN-1</strain>
    </source>
</reference>
<dbReference type="RefSeq" id="WP_338688396.1">
    <property type="nucleotide sequence ID" value="NZ_AP024702.1"/>
</dbReference>
<proteinExistence type="predicted"/>
<evidence type="ECO:0000256" key="3">
    <source>
        <dbReference type="ARBA" id="ARBA00022723"/>
    </source>
</evidence>
<evidence type="ECO:0000256" key="7">
    <source>
        <dbReference type="PROSITE-ProRule" id="PRU00433"/>
    </source>
</evidence>
<protein>
    <submittedName>
        <fullName evidence="10">Cytochrome-c peroxidase</fullName>
    </submittedName>
</protein>
<keyword evidence="2 7" id="KW-0349">Heme</keyword>
<gene>
    <name evidence="10" type="primary">mauG</name>
    <name evidence="10" type="ORF">HAHE_05380</name>
</gene>
<evidence type="ECO:0000256" key="8">
    <source>
        <dbReference type="SAM" id="SignalP"/>
    </source>
</evidence>
<evidence type="ECO:0000313" key="10">
    <source>
        <dbReference type="EMBL" id="BCX46630.1"/>
    </source>
</evidence>
<dbReference type="InterPro" id="IPR036909">
    <property type="entry name" value="Cyt_c-like_dom_sf"/>
</dbReference>
<dbReference type="InterPro" id="IPR009056">
    <property type="entry name" value="Cyt_c-like_dom"/>
</dbReference>
<evidence type="ECO:0000259" key="9">
    <source>
        <dbReference type="PROSITE" id="PS51007"/>
    </source>
</evidence>
<dbReference type="Gene3D" id="1.10.760.10">
    <property type="entry name" value="Cytochrome c-like domain"/>
    <property type="match status" value="2"/>
</dbReference>
<dbReference type="EMBL" id="AP024702">
    <property type="protein sequence ID" value="BCX46630.1"/>
    <property type="molecule type" value="Genomic_DNA"/>
</dbReference>
<dbReference type="InterPro" id="IPR004852">
    <property type="entry name" value="Di-haem_cyt_c_peroxidsae"/>
</dbReference>
<dbReference type="InterPro" id="IPR051395">
    <property type="entry name" value="Cytochrome_c_Peroxidase/MauG"/>
</dbReference>
<feature type="domain" description="Cytochrome c" evidence="9">
    <location>
        <begin position="223"/>
        <end position="357"/>
    </location>
</feature>
<keyword evidence="6 7" id="KW-0408">Iron</keyword>
<keyword evidence="5" id="KW-0560">Oxidoreductase</keyword>
<feature type="domain" description="Cytochrome c" evidence="9">
    <location>
        <begin position="57"/>
        <end position="166"/>
    </location>
</feature>
<feature type="signal peptide" evidence="8">
    <location>
        <begin position="1"/>
        <end position="18"/>
    </location>
</feature>
<evidence type="ECO:0000256" key="6">
    <source>
        <dbReference type="ARBA" id="ARBA00023004"/>
    </source>
</evidence>
<dbReference type="PROSITE" id="PS51007">
    <property type="entry name" value="CYTC"/>
    <property type="match status" value="2"/>
</dbReference>
<dbReference type="PANTHER" id="PTHR30600:SF10">
    <property type="entry name" value="BLL6722 PROTEIN"/>
    <property type="match status" value="1"/>
</dbReference>
<accession>A0ABM7R8V9</accession>
<comment type="subcellular location">
    <subcellularLocation>
        <location evidence="1">Cell envelope</location>
    </subcellularLocation>
</comment>
<evidence type="ECO:0000313" key="11">
    <source>
        <dbReference type="Proteomes" id="UP001374893"/>
    </source>
</evidence>
<dbReference type="Proteomes" id="UP001374893">
    <property type="component" value="Chromosome"/>
</dbReference>
<feature type="chain" id="PRO_5046179695" evidence="8">
    <location>
        <begin position="19"/>
        <end position="461"/>
    </location>
</feature>
<dbReference type="Pfam" id="PF03150">
    <property type="entry name" value="CCP_MauG"/>
    <property type="match status" value="1"/>
</dbReference>
<sequence>MKTPTALCLAAISAVASAAETAEGVLDLTRPEAYADQPVPAYINRDNTPPGNPITDLGATLGRVLFYDKRLSRNDSISCSSCHQQEHAFSDLAIASTGVAGTTGRHSMRLVNSRFAAERRFFWDERAVTLEDQTTRPIQDHVEMGFSGADGDPGFADLVDKLSSIEEYQVLFTAVYGDEGVTEQRVQQSLAQFIRSIQSFDSKYDEGRTIVGNDGPPFPNFTPAENRGKQLFLAPPGQGAGCAGCHRPPEFDIDPNSGNNGVVGSFSGGNDFAVTRSPSLRDLVDENGAPHGGFMHTAQFATLAQVINHYNAIPAVVTGLDRRLTRPGGPGQPPQPQRLNLTVQERGDLEAFLETLTGSSIYTDPKWSDPYGADGLLSLVVLPSEGLGIQFAGSGASRGLTVRMTGVPNVDYVFQWSNQLDSWNSFPVTADPNGNVVVAIPAPEGQPNGFYRFAYEPEAAE</sequence>
<evidence type="ECO:0000256" key="4">
    <source>
        <dbReference type="ARBA" id="ARBA00022729"/>
    </source>
</evidence>
<organism evidence="10 11">
    <name type="scientific">Haloferula helveola</name>
    <dbReference type="NCBI Taxonomy" id="490095"/>
    <lineage>
        <taxon>Bacteria</taxon>
        <taxon>Pseudomonadati</taxon>
        <taxon>Verrucomicrobiota</taxon>
        <taxon>Verrucomicrobiia</taxon>
        <taxon>Verrucomicrobiales</taxon>
        <taxon>Verrucomicrobiaceae</taxon>
        <taxon>Haloferula</taxon>
    </lineage>
</organism>
<dbReference type="SUPFAM" id="SSF46626">
    <property type="entry name" value="Cytochrome c"/>
    <property type="match status" value="2"/>
</dbReference>
<keyword evidence="4 8" id="KW-0732">Signal</keyword>